<feature type="region of interest" description="Disordered" evidence="1">
    <location>
        <begin position="158"/>
        <end position="187"/>
    </location>
</feature>
<dbReference type="AlphaFoldDB" id="A0A484B6Q9"/>
<evidence type="ECO:0000313" key="3">
    <source>
        <dbReference type="Proteomes" id="UP000295192"/>
    </source>
</evidence>
<gene>
    <name evidence="2" type="ORF">AWZ03_009219</name>
</gene>
<protein>
    <submittedName>
        <fullName evidence="2">Uncharacterized protein</fullName>
    </submittedName>
</protein>
<dbReference type="OrthoDB" id="8056447at2759"/>
<comment type="caution">
    <text evidence="2">The sequence shown here is derived from an EMBL/GenBank/DDBJ whole genome shotgun (WGS) entry which is preliminary data.</text>
</comment>
<evidence type="ECO:0000256" key="1">
    <source>
        <dbReference type="SAM" id="MobiDB-lite"/>
    </source>
</evidence>
<proteinExistence type="predicted"/>
<evidence type="ECO:0000313" key="2">
    <source>
        <dbReference type="EMBL" id="TDG44329.1"/>
    </source>
</evidence>
<dbReference type="EMBL" id="LSRL02000108">
    <property type="protein sequence ID" value="TDG44329.1"/>
    <property type="molecule type" value="Genomic_DNA"/>
</dbReference>
<sequence>MRPASGGCSGHIKCAPHALHRQGAVNPCAQPTAGIKARQTPARPDSAPSERAANGGKTVSTLRISHRPTTSAMRQLPALPLKASNLLTLLLLTATMLQARRISSRRLVIHVPVKVKTHHHTHTVYKVLRGAAGGGGGSGGGGIKQTVYKVVGFSGEGGGGGGSGHGDMGHGSHSHSPGHSYGHSHSHSHGLGLGLGLGMGMGMGEITYEDKHGCESGKLMPSHRDMLFNHYARHDQEQAENGDYAEERDEFIDVRDAWL</sequence>
<organism evidence="2 3">
    <name type="scientific">Drosophila navojoa</name>
    <name type="common">Fruit fly</name>
    <dbReference type="NCBI Taxonomy" id="7232"/>
    <lineage>
        <taxon>Eukaryota</taxon>
        <taxon>Metazoa</taxon>
        <taxon>Ecdysozoa</taxon>
        <taxon>Arthropoda</taxon>
        <taxon>Hexapoda</taxon>
        <taxon>Insecta</taxon>
        <taxon>Pterygota</taxon>
        <taxon>Neoptera</taxon>
        <taxon>Endopterygota</taxon>
        <taxon>Diptera</taxon>
        <taxon>Brachycera</taxon>
        <taxon>Muscomorpha</taxon>
        <taxon>Ephydroidea</taxon>
        <taxon>Drosophilidae</taxon>
        <taxon>Drosophila</taxon>
    </lineage>
</organism>
<feature type="region of interest" description="Disordered" evidence="1">
    <location>
        <begin position="35"/>
        <end position="57"/>
    </location>
</feature>
<name>A0A484B6Q9_DRONA</name>
<accession>A0A484B6Q9</accession>
<reference evidence="2 3" key="1">
    <citation type="journal article" date="2019" name="J. Hered.">
        <title>An Improved Genome Assembly for Drosophila navojoa, the Basal Species in the mojavensis Cluster.</title>
        <authorList>
            <person name="Vanderlinde T."/>
            <person name="Dupim E.G."/>
            <person name="Nazario-Yepiz N.O."/>
            <person name="Carvalho A.B."/>
        </authorList>
    </citation>
    <scope>NUCLEOTIDE SEQUENCE [LARGE SCALE GENOMIC DNA]</scope>
    <source>
        <strain evidence="2">Navoj_Jal97</strain>
        <tissue evidence="2">Whole organism</tissue>
    </source>
</reference>
<dbReference type="Proteomes" id="UP000295192">
    <property type="component" value="Unassembled WGS sequence"/>
</dbReference>
<dbReference type="STRING" id="7232.A0A484B6Q9"/>
<keyword evidence="3" id="KW-1185">Reference proteome</keyword>